<sequence>MLECGFTAREIAVKIGCESYTTIHNECTIIRRLANSECSNAVQLTKSLQSNEKIKVSIDTVCRALRRNGLASRVKRKKPLLSKKHCEKWLKFAKRFKDWIISDWSKVFDDNSIEVLPWPPQSSDLNLIEHLWNDVDRRLRALNIEIRGKDALWEHVSQIWNKTALETCIKLIESMLERIQDVINVKGEKNVKFCDGNKYA</sequence>
<dbReference type="Pfam" id="PF01498">
    <property type="entry name" value="HTH_Tnp_Tc3_2"/>
    <property type="match status" value="1"/>
</dbReference>
<dbReference type="EMBL" id="BLAL01000011">
    <property type="protein sequence ID" value="GES74155.1"/>
    <property type="molecule type" value="Genomic_DNA"/>
</dbReference>
<dbReference type="Proteomes" id="UP000615446">
    <property type="component" value="Unassembled WGS sequence"/>
</dbReference>
<evidence type="ECO:0000259" key="1">
    <source>
        <dbReference type="Pfam" id="PF01498"/>
    </source>
</evidence>
<reference evidence="2" key="1">
    <citation type="submission" date="2019-10" db="EMBL/GenBank/DDBJ databases">
        <title>Conservation and host-specific expression of non-tandemly repeated heterogenous ribosome RNA gene in arbuscular mycorrhizal fungi.</title>
        <authorList>
            <person name="Maeda T."/>
            <person name="Kobayashi Y."/>
            <person name="Nakagawa T."/>
            <person name="Ezawa T."/>
            <person name="Yamaguchi K."/>
            <person name="Bino T."/>
            <person name="Nishimoto Y."/>
            <person name="Shigenobu S."/>
            <person name="Kawaguchi M."/>
        </authorList>
    </citation>
    <scope>NUCLEOTIDE SEQUENCE</scope>
    <source>
        <strain evidence="2">HR1</strain>
    </source>
</reference>
<evidence type="ECO:0000313" key="2">
    <source>
        <dbReference type="EMBL" id="GES74155.1"/>
    </source>
</evidence>
<dbReference type="InterPro" id="IPR002492">
    <property type="entry name" value="Transposase_Tc1-like"/>
</dbReference>
<dbReference type="GO" id="GO:0006313">
    <property type="term" value="P:DNA transposition"/>
    <property type="evidence" value="ECO:0007669"/>
    <property type="project" value="InterPro"/>
</dbReference>
<dbReference type="GO" id="GO:0003677">
    <property type="term" value="F:DNA binding"/>
    <property type="evidence" value="ECO:0007669"/>
    <property type="project" value="InterPro"/>
</dbReference>
<dbReference type="AlphaFoldDB" id="A0A8H3KU25"/>
<dbReference type="OrthoDB" id="5410741at2759"/>
<protein>
    <submittedName>
        <fullName evidence="2">IS630 family transposase</fullName>
    </submittedName>
</protein>
<proteinExistence type="predicted"/>
<feature type="domain" description="Transposase Tc1-like" evidence="1">
    <location>
        <begin position="39"/>
        <end position="97"/>
    </location>
</feature>
<dbReference type="Gene3D" id="3.30.420.10">
    <property type="entry name" value="Ribonuclease H-like superfamily/Ribonuclease H"/>
    <property type="match status" value="1"/>
</dbReference>
<dbReference type="InterPro" id="IPR036397">
    <property type="entry name" value="RNaseH_sf"/>
</dbReference>
<gene>
    <name evidence="2" type="ORF">RCL2_000165000</name>
</gene>
<dbReference type="GO" id="GO:0015074">
    <property type="term" value="P:DNA integration"/>
    <property type="evidence" value="ECO:0007669"/>
    <property type="project" value="InterPro"/>
</dbReference>
<evidence type="ECO:0000313" key="3">
    <source>
        <dbReference type="Proteomes" id="UP000615446"/>
    </source>
</evidence>
<organism evidence="2 3">
    <name type="scientific">Rhizophagus clarus</name>
    <dbReference type="NCBI Taxonomy" id="94130"/>
    <lineage>
        <taxon>Eukaryota</taxon>
        <taxon>Fungi</taxon>
        <taxon>Fungi incertae sedis</taxon>
        <taxon>Mucoromycota</taxon>
        <taxon>Glomeromycotina</taxon>
        <taxon>Glomeromycetes</taxon>
        <taxon>Glomerales</taxon>
        <taxon>Glomeraceae</taxon>
        <taxon>Rhizophagus</taxon>
    </lineage>
</organism>
<accession>A0A8H3KU25</accession>
<name>A0A8H3KU25_9GLOM</name>
<comment type="caution">
    <text evidence="2">The sequence shown here is derived from an EMBL/GenBank/DDBJ whole genome shotgun (WGS) entry which is preliminary data.</text>
</comment>